<gene>
    <name evidence="4" type="ORF">GCM10023322_58450</name>
</gene>
<feature type="compositionally biased region" description="Pro residues" evidence="1">
    <location>
        <begin position="410"/>
        <end position="426"/>
    </location>
</feature>
<reference evidence="5" key="1">
    <citation type="journal article" date="2019" name="Int. J. Syst. Evol. Microbiol.">
        <title>The Global Catalogue of Microorganisms (GCM) 10K type strain sequencing project: providing services to taxonomists for standard genome sequencing and annotation.</title>
        <authorList>
            <consortium name="The Broad Institute Genomics Platform"/>
            <consortium name="The Broad Institute Genome Sequencing Center for Infectious Disease"/>
            <person name="Wu L."/>
            <person name="Ma J."/>
        </authorList>
    </citation>
    <scope>NUCLEOTIDE SEQUENCE [LARGE SCALE GENOMIC DNA]</scope>
    <source>
        <strain evidence="5">JCM 18304</strain>
    </source>
</reference>
<dbReference type="Pfam" id="PF01757">
    <property type="entry name" value="Acyl_transf_3"/>
    <property type="match status" value="1"/>
</dbReference>
<organism evidence="4 5">
    <name type="scientific">Rugosimonospora acidiphila</name>
    <dbReference type="NCBI Taxonomy" id="556531"/>
    <lineage>
        <taxon>Bacteria</taxon>
        <taxon>Bacillati</taxon>
        <taxon>Actinomycetota</taxon>
        <taxon>Actinomycetes</taxon>
        <taxon>Micromonosporales</taxon>
        <taxon>Micromonosporaceae</taxon>
        <taxon>Rugosimonospora</taxon>
    </lineage>
</organism>
<sequence length="434" mass="46644">MNRTDSPGGRPTATRAAPNPPSGATGVREPEHARVAGLDGLRGLAALYVVLFHCWLLTFHGFPANHGPWWLGWLLYGHLAVVFFFVLSGFSMAISPARDGWRPGGVLRFARRRAWRILPPYWAALVFSLVIAWTVTPQPHSGAPTARTLLVYGPLLQDVFTAPLPNGAFWSIGVEAGLYLVFPLLLLIRRHAGAATTLAVVTVPVVAIGLVHPTGSPVNRLTGLTPLFIPVFTMGVVGAGIVVAGQRARRSPWPWLAGLAAAPLLALMVWGGSVWTVDNYYWIDLAAGPAMALLLAAVATRRPAPLVWLLATRPVRGLGEFSYSLYLIHLPIVVVVSRELAGPHVAAGLPAFWVTLGAAVPISLATAWAFSRVFELPFRRYRGWGPMWAAAGARARRPGNPDRRSTAPPLDSPPLDSPPLDSPPLDCPAGRRAD</sequence>
<feature type="transmembrane region" description="Helical" evidence="2">
    <location>
        <begin position="281"/>
        <end position="300"/>
    </location>
</feature>
<dbReference type="InterPro" id="IPR050879">
    <property type="entry name" value="Acyltransferase_3"/>
</dbReference>
<dbReference type="EMBL" id="BAABJQ010000021">
    <property type="protein sequence ID" value="GAA5194334.1"/>
    <property type="molecule type" value="Genomic_DNA"/>
</dbReference>
<feature type="transmembrane region" description="Helical" evidence="2">
    <location>
        <begin position="74"/>
        <end position="94"/>
    </location>
</feature>
<evidence type="ECO:0000256" key="2">
    <source>
        <dbReference type="SAM" id="Phobius"/>
    </source>
</evidence>
<evidence type="ECO:0000313" key="4">
    <source>
        <dbReference type="EMBL" id="GAA5194334.1"/>
    </source>
</evidence>
<keyword evidence="2" id="KW-0472">Membrane</keyword>
<dbReference type="Proteomes" id="UP001501570">
    <property type="component" value="Unassembled WGS sequence"/>
</dbReference>
<feature type="transmembrane region" description="Helical" evidence="2">
    <location>
        <begin position="255"/>
        <end position="275"/>
    </location>
</feature>
<feature type="transmembrane region" description="Helical" evidence="2">
    <location>
        <begin position="350"/>
        <end position="370"/>
    </location>
</feature>
<keyword evidence="2" id="KW-1133">Transmembrane helix</keyword>
<feature type="region of interest" description="Disordered" evidence="1">
    <location>
        <begin position="394"/>
        <end position="434"/>
    </location>
</feature>
<feature type="region of interest" description="Disordered" evidence="1">
    <location>
        <begin position="1"/>
        <end position="29"/>
    </location>
</feature>
<dbReference type="RefSeq" id="WP_345635003.1">
    <property type="nucleotide sequence ID" value="NZ_BAABJQ010000021.1"/>
</dbReference>
<evidence type="ECO:0000259" key="3">
    <source>
        <dbReference type="Pfam" id="PF01757"/>
    </source>
</evidence>
<feature type="domain" description="Acyltransferase 3" evidence="3">
    <location>
        <begin position="36"/>
        <end position="367"/>
    </location>
</feature>
<name>A0ABP9SCV4_9ACTN</name>
<dbReference type="PANTHER" id="PTHR23028">
    <property type="entry name" value="ACETYLTRANSFERASE"/>
    <property type="match status" value="1"/>
</dbReference>
<feature type="transmembrane region" description="Helical" evidence="2">
    <location>
        <begin position="321"/>
        <end position="338"/>
    </location>
</feature>
<accession>A0ABP9SCV4</accession>
<dbReference type="InterPro" id="IPR002656">
    <property type="entry name" value="Acyl_transf_3_dom"/>
</dbReference>
<feature type="transmembrane region" description="Helical" evidence="2">
    <location>
        <begin position="224"/>
        <end position="243"/>
    </location>
</feature>
<feature type="transmembrane region" description="Helical" evidence="2">
    <location>
        <begin position="168"/>
        <end position="188"/>
    </location>
</feature>
<evidence type="ECO:0000313" key="5">
    <source>
        <dbReference type="Proteomes" id="UP001501570"/>
    </source>
</evidence>
<dbReference type="PANTHER" id="PTHR23028:SF53">
    <property type="entry name" value="ACYL_TRANSF_3 DOMAIN-CONTAINING PROTEIN"/>
    <property type="match status" value="1"/>
</dbReference>
<protein>
    <recommendedName>
        <fullName evidence="3">Acyltransferase 3 domain-containing protein</fullName>
    </recommendedName>
</protein>
<feature type="transmembrane region" description="Helical" evidence="2">
    <location>
        <begin position="195"/>
        <end position="212"/>
    </location>
</feature>
<comment type="caution">
    <text evidence="4">The sequence shown here is derived from an EMBL/GenBank/DDBJ whole genome shotgun (WGS) entry which is preliminary data.</text>
</comment>
<evidence type="ECO:0000256" key="1">
    <source>
        <dbReference type="SAM" id="MobiDB-lite"/>
    </source>
</evidence>
<keyword evidence="2" id="KW-0812">Transmembrane</keyword>
<feature type="transmembrane region" description="Helical" evidence="2">
    <location>
        <begin position="44"/>
        <end position="62"/>
    </location>
</feature>
<keyword evidence="5" id="KW-1185">Reference proteome</keyword>
<proteinExistence type="predicted"/>
<feature type="transmembrane region" description="Helical" evidence="2">
    <location>
        <begin position="115"/>
        <end position="135"/>
    </location>
</feature>